<dbReference type="AlphaFoldDB" id="A0AAW2JR90"/>
<evidence type="ECO:0000256" key="4">
    <source>
        <dbReference type="ARBA" id="ARBA00022525"/>
    </source>
</evidence>
<evidence type="ECO:0000256" key="2">
    <source>
        <dbReference type="ARBA" id="ARBA00007456"/>
    </source>
</evidence>
<dbReference type="PANTHER" id="PTHR31238">
    <property type="entry name" value="GERMIN-LIKE PROTEIN SUBFAMILY 3 MEMBER 3"/>
    <property type="match status" value="1"/>
</dbReference>
<feature type="binding site" evidence="8">
    <location>
        <position position="63"/>
    </location>
    <ligand>
        <name>Mn(2+)</name>
        <dbReference type="ChEBI" id="CHEBI:29035"/>
    </ligand>
</feature>
<dbReference type="GO" id="GO:0030145">
    <property type="term" value="F:manganese ion binding"/>
    <property type="evidence" value="ECO:0007669"/>
    <property type="project" value="UniProtKB-UniRule"/>
</dbReference>
<evidence type="ECO:0000259" key="10">
    <source>
        <dbReference type="SMART" id="SM00835"/>
    </source>
</evidence>
<sequence>MVVIPLAITTFALVALASSLAYASDPSPLQEFCVAVNNSNVSARVDYAPYELNPPHTHPRATEILVVIEGTLYVGFMTSNPANPNMKNKLFTKTLCPGDVFVFLEGLIHFQFNVMQLRLLG</sequence>
<dbReference type="InterPro" id="IPR001929">
    <property type="entry name" value="Germin"/>
</dbReference>
<accession>A0AAW2JR90</accession>
<evidence type="ECO:0000256" key="7">
    <source>
        <dbReference type="PIRSR" id="PIRSR601929-1"/>
    </source>
</evidence>
<dbReference type="PRINTS" id="PR00325">
    <property type="entry name" value="GERMIN"/>
</dbReference>
<protein>
    <recommendedName>
        <fullName evidence="9">Germin-like protein</fullName>
    </recommendedName>
</protein>
<reference evidence="11" key="1">
    <citation type="submission" date="2020-06" db="EMBL/GenBank/DDBJ databases">
        <authorList>
            <person name="Li T."/>
            <person name="Hu X."/>
            <person name="Zhang T."/>
            <person name="Song X."/>
            <person name="Zhang H."/>
            <person name="Dai N."/>
            <person name="Sheng W."/>
            <person name="Hou X."/>
            <person name="Wei L."/>
        </authorList>
    </citation>
    <scope>NUCLEOTIDE SEQUENCE</scope>
    <source>
        <strain evidence="11">G02</strain>
        <tissue evidence="11">Leaf</tissue>
    </source>
</reference>
<keyword evidence="6 7" id="KW-0464">Manganese</keyword>
<reference evidence="11" key="2">
    <citation type="journal article" date="2024" name="Plant">
        <title>Genomic evolution and insights into agronomic trait innovations of Sesamum species.</title>
        <authorList>
            <person name="Miao H."/>
            <person name="Wang L."/>
            <person name="Qu L."/>
            <person name="Liu H."/>
            <person name="Sun Y."/>
            <person name="Le M."/>
            <person name="Wang Q."/>
            <person name="Wei S."/>
            <person name="Zheng Y."/>
            <person name="Lin W."/>
            <person name="Duan Y."/>
            <person name="Cao H."/>
            <person name="Xiong S."/>
            <person name="Wang X."/>
            <person name="Wei L."/>
            <person name="Li C."/>
            <person name="Ma Q."/>
            <person name="Ju M."/>
            <person name="Zhao R."/>
            <person name="Li G."/>
            <person name="Mu C."/>
            <person name="Tian Q."/>
            <person name="Mei H."/>
            <person name="Zhang T."/>
            <person name="Gao T."/>
            <person name="Zhang H."/>
        </authorList>
    </citation>
    <scope>NUCLEOTIDE SEQUENCE</scope>
    <source>
        <strain evidence="11">G02</strain>
    </source>
</reference>
<feature type="binding site" evidence="8">
    <location>
        <position position="109"/>
    </location>
    <ligand>
        <name>Mn(2+)</name>
        <dbReference type="ChEBI" id="CHEBI:29035"/>
    </ligand>
</feature>
<evidence type="ECO:0000256" key="5">
    <source>
        <dbReference type="ARBA" id="ARBA00022723"/>
    </source>
</evidence>
<evidence type="ECO:0000256" key="8">
    <source>
        <dbReference type="PIRSR" id="PIRSR601929-2"/>
    </source>
</evidence>
<dbReference type="InterPro" id="IPR011051">
    <property type="entry name" value="RmlC_Cupin_sf"/>
</dbReference>
<name>A0AAW2JR90_SESRA</name>
<feature type="signal peptide" evidence="9">
    <location>
        <begin position="1"/>
        <end position="23"/>
    </location>
</feature>
<dbReference type="InterPro" id="IPR006045">
    <property type="entry name" value="Cupin_1"/>
</dbReference>
<feature type="chain" id="PRO_5043098421" description="Germin-like protein" evidence="9">
    <location>
        <begin position="24"/>
        <end position="121"/>
    </location>
</feature>
<feature type="binding site" evidence="7">
    <location>
        <position position="58"/>
    </location>
    <ligand>
        <name>oxalate</name>
        <dbReference type="ChEBI" id="CHEBI:30623"/>
    </ligand>
</feature>
<dbReference type="EMBL" id="JACGWJ010000032">
    <property type="protein sequence ID" value="KAL0296110.1"/>
    <property type="molecule type" value="Genomic_DNA"/>
</dbReference>
<keyword evidence="9" id="KW-0732">Signal</keyword>
<evidence type="ECO:0000313" key="11">
    <source>
        <dbReference type="EMBL" id="KAL0296110.1"/>
    </source>
</evidence>
<keyword evidence="4 9" id="KW-0964">Secreted</keyword>
<evidence type="ECO:0000256" key="9">
    <source>
        <dbReference type="RuleBase" id="RU366015"/>
    </source>
</evidence>
<evidence type="ECO:0000256" key="1">
    <source>
        <dbReference type="ARBA" id="ARBA00004271"/>
    </source>
</evidence>
<comment type="similarity">
    <text evidence="2 9">Belongs to the germin family.</text>
</comment>
<feature type="binding site" evidence="8">
    <location>
        <position position="56"/>
    </location>
    <ligand>
        <name>Mn(2+)</name>
        <dbReference type="ChEBI" id="CHEBI:29035"/>
    </ligand>
</feature>
<proteinExistence type="inferred from homology"/>
<feature type="binding site" evidence="7">
    <location>
        <position position="63"/>
    </location>
    <ligand>
        <name>oxalate</name>
        <dbReference type="ChEBI" id="CHEBI:30623"/>
    </ligand>
</feature>
<dbReference type="InterPro" id="IPR014710">
    <property type="entry name" value="RmlC-like_jellyroll"/>
</dbReference>
<dbReference type="SUPFAM" id="SSF51182">
    <property type="entry name" value="RmlC-like cupins"/>
    <property type="match status" value="1"/>
</dbReference>
<comment type="subcellular location">
    <subcellularLocation>
        <location evidence="1 9">Secreted</location>
        <location evidence="1 9">Extracellular space</location>
        <location evidence="1 9">Apoplast</location>
    </subcellularLocation>
</comment>
<comment type="caution">
    <text evidence="11">The sequence shown here is derived from an EMBL/GenBank/DDBJ whole genome shotgun (WGS) entry which is preliminary data.</text>
</comment>
<gene>
    <name evidence="11" type="ORF">Sradi_6663100</name>
</gene>
<evidence type="ECO:0000256" key="6">
    <source>
        <dbReference type="ARBA" id="ARBA00023211"/>
    </source>
</evidence>
<keyword evidence="5 7" id="KW-0479">Metal-binding</keyword>
<evidence type="ECO:0000256" key="3">
    <source>
        <dbReference type="ARBA" id="ARBA00022523"/>
    </source>
</evidence>
<feature type="domain" description="Cupin type-1" evidence="10">
    <location>
        <begin position="22"/>
        <end position="118"/>
    </location>
</feature>
<organism evidence="11">
    <name type="scientific">Sesamum radiatum</name>
    <name type="common">Black benniseed</name>
    <dbReference type="NCBI Taxonomy" id="300843"/>
    <lineage>
        <taxon>Eukaryota</taxon>
        <taxon>Viridiplantae</taxon>
        <taxon>Streptophyta</taxon>
        <taxon>Embryophyta</taxon>
        <taxon>Tracheophyta</taxon>
        <taxon>Spermatophyta</taxon>
        <taxon>Magnoliopsida</taxon>
        <taxon>eudicotyledons</taxon>
        <taxon>Gunneridae</taxon>
        <taxon>Pentapetalae</taxon>
        <taxon>asterids</taxon>
        <taxon>lamiids</taxon>
        <taxon>Lamiales</taxon>
        <taxon>Pedaliaceae</taxon>
        <taxon>Sesamum</taxon>
    </lineage>
</organism>
<dbReference type="SMART" id="SM00835">
    <property type="entry name" value="Cupin_1"/>
    <property type="match status" value="1"/>
</dbReference>
<feature type="binding site" evidence="7">
    <location>
        <position position="53"/>
    </location>
    <ligand>
        <name>oxalate</name>
        <dbReference type="ChEBI" id="CHEBI:30623"/>
    </ligand>
</feature>
<dbReference type="GO" id="GO:0048046">
    <property type="term" value="C:apoplast"/>
    <property type="evidence" value="ECO:0007669"/>
    <property type="project" value="UniProtKB-SubCell"/>
</dbReference>
<keyword evidence="3 9" id="KW-0052">Apoplast</keyword>
<dbReference type="Gene3D" id="2.60.120.10">
    <property type="entry name" value="Jelly Rolls"/>
    <property type="match status" value="1"/>
</dbReference>
<feature type="binding site" evidence="8">
    <location>
        <position position="58"/>
    </location>
    <ligand>
        <name>Mn(2+)</name>
        <dbReference type="ChEBI" id="CHEBI:29035"/>
    </ligand>
</feature>
<dbReference type="Pfam" id="PF00190">
    <property type="entry name" value="Cupin_1"/>
    <property type="match status" value="1"/>
</dbReference>